<organism evidence="3 4">
    <name type="scientific">Streptomyces sp. 900105245</name>
    <dbReference type="NCBI Taxonomy" id="3154379"/>
    <lineage>
        <taxon>Bacteria</taxon>
        <taxon>Bacillati</taxon>
        <taxon>Actinomycetota</taxon>
        <taxon>Actinomycetes</taxon>
        <taxon>Kitasatosporales</taxon>
        <taxon>Streptomycetaceae</taxon>
        <taxon>Streptomyces</taxon>
    </lineage>
</organism>
<evidence type="ECO:0000313" key="4">
    <source>
        <dbReference type="Proteomes" id="UP001470023"/>
    </source>
</evidence>
<evidence type="ECO:0000259" key="2">
    <source>
        <dbReference type="Pfam" id="PF26526"/>
    </source>
</evidence>
<dbReference type="EMBL" id="JBEPAZ010000031">
    <property type="protein sequence ID" value="MER6431709.1"/>
    <property type="molecule type" value="Genomic_DNA"/>
</dbReference>
<sequence>MIVLVIGIVLTLFGGGGGSKSSNDRGTSQDPAQSAPTSQPGGSGPGGKASSVKSGVPVGYPHTKAGAVAAAVNYQSARSAPGYFTDEALRHQVLKTVMTSSALHDQQAQDDRATKGLLASLGVTPKTAPDMVMRAASLGTSVPSYAADTATVRVWMSEVVGVPTEQSRMPVAGTWSTYTLILQWQDGDWKVATIDQDSGPTPLVAPDQTPSSTSDMRQANKEFGAPRYAG</sequence>
<accession>A0ABV1UDB9</accession>
<protein>
    <recommendedName>
        <fullName evidence="2">DUF8175 domain-containing protein</fullName>
    </recommendedName>
</protein>
<feature type="compositionally biased region" description="Polar residues" evidence="1">
    <location>
        <begin position="208"/>
        <end position="217"/>
    </location>
</feature>
<dbReference type="InterPro" id="IPR058488">
    <property type="entry name" value="DUF8175"/>
</dbReference>
<dbReference type="Proteomes" id="UP001470023">
    <property type="component" value="Unassembled WGS sequence"/>
</dbReference>
<gene>
    <name evidence="3" type="ORF">ABT272_28880</name>
</gene>
<feature type="domain" description="DUF8175" evidence="2">
    <location>
        <begin position="51"/>
        <end position="200"/>
    </location>
</feature>
<feature type="compositionally biased region" description="Polar residues" evidence="1">
    <location>
        <begin position="20"/>
        <end position="32"/>
    </location>
</feature>
<name>A0ABV1UDB9_9ACTN</name>
<dbReference type="RefSeq" id="WP_352064746.1">
    <property type="nucleotide sequence ID" value="NZ_JBEPAZ010000031.1"/>
</dbReference>
<comment type="caution">
    <text evidence="3">The sequence shown here is derived from an EMBL/GenBank/DDBJ whole genome shotgun (WGS) entry which is preliminary data.</text>
</comment>
<reference evidence="3 4" key="1">
    <citation type="submission" date="2024-06" db="EMBL/GenBank/DDBJ databases">
        <title>The Natural Products Discovery Center: Release of the First 8490 Sequenced Strains for Exploring Actinobacteria Biosynthetic Diversity.</title>
        <authorList>
            <person name="Kalkreuter E."/>
            <person name="Kautsar S.A."/>
            <person name="Yang D."/>
            <person name="Bader C.D."/>
            <person name="Teijaro C.N."/>
            <person name="Fluegel L."/>
            <person name="Davis C.M."/>
            <person name="Simpson J.R."/>
            <person name="Lauterbach L."/>
            <person name="Steele A.D."/>
            <person name="Gui C."/>
            <person name="Meng S."/>
            <person name="Li G."/>
            <person name="Viehrig K."/>
            <person name="Ye F."/>
            <person name="Su P."/>
            <person name="Kiefer A.F."/>
            <person name="Nichols A."/>
            <person name="Cepeda A.J."/>
            <person name="Yan W."/>
            <person name="Fan B."/>
            <person name="Jiang Y."/>
            <person name="Adhikari A."/>
            <person name="Zheng C.-J."/>
            <person name="Schuster L."/>
            <person name="Cowan T.M."/>
            <person name="Smanski M.J."/>
            <person name="Chevrette M.G."/>
            <person name="De Carvalho L.P.S."/>
            <person name="Shen B."/>
        </authorList>
    </citation>
    <scope>NUCLEOTIDE SEQUENCE [LARGE SCALE GENOMIC DNA]</scope>
    <source>
        <strain evidence="3 4">NPDC001166</strain>
    </source>
</reference>
<evidence type="ECO:0000313" key="3">
    <source>
        <dbReference type="EMBL" id="MER6431709.1"/>
    </source>
</evidence>
<feature type="region of interest" description="Disordered" evidence="1">
    <location>
        <begin position="17"/>
        <end position="56"/>
    </location>
</feature>
<keyword evidence="4" id="KW-1185">Reference proteome</keyword>
<dbReference type="Pfam" id="PF26526">
    <property type="entry name" value="DUF8175"/>
    <property type="match status" value="1"/>
</dbReference>
<evidence type="ECO:0000256" key="1">
    <source>
        <dbReference type="SAM" id="MobiDB-lite"/>
    </source>
</evidence>
<proteinExistence type="predicted"/>
<feature type="region of interest" description="Disordered" evidence="1">
    <location>
        <begin position="195"/>
        <end position="230"/>
    </location>
</feature>